<evidence type="ECO:0000256" key="3">
    <source>
        <dbReference type="ARBA" id="ARBA00022692"/>
    </source>
</evidence>
<feature type="transmembrane region" description="Helical" evidence="7">
    <location>
        <begin position="60"/>
        <end position="81"/>
    </location>
</feature>
<evidence type="ECO:0000256" key="4">
    <source>
        <dbReference type="ARBA" id="ARBA00022989"/>
    </source>
</evidence>
<name>A0AAN8WWA2_HALRR</name>
<evidence type="ECO:0000259" key="8">
    <source>
        <dbReference type="PROSITE" id="PS50262"/>
    </source>
</evidence>
<evidence type="ECO:0000256" key="5">
    <source>
        <dbReference type="ARBA" id="ARBA00023136"/>
    </source>
</evidence>
<sequence>MAIMNTANFTLDATHREPAWITGILLMYYIPVIALVGIIGNIISMVVFLGTRLRNHSSSYYLAAMAASDTLFLVFLFVQWLHNNQSLQWLRIEALNTGAGCKMINYVMSTCASISVWLTVAYTAERCIAVQYPLLRASLCTVGRAKIVITIITIVNTVAYLYMFTTIGRPDEFDNCGFYKEYLQVMVVVSVLEAFVMVALPFLMIFFMNLLIVWKLWKLSNVFHANETRNSSSRTCDGTADTPLTPSPKPLPTTQSNFSQNSTPFEDTRQTGTNSPVASFAPEKPCAMSDSDSKQISKQVAETIGEIPALQQRTIKRCRPTANGEANTSSQYFFPTNNINTERSVNTVSVHGDAPCNVTAALSETSTDHSSINKDDIRQLSNKGTETQTDLCRNDSSNSFKNNVNNTENLSDLTSGESTTKKGQRAEETKNGKNEKVFIDVNIRVIIDNSNNISSRNSEGGDTSAGRSRRSESPNQDRVSPDGRGRMNTLPLEDEKKTRDSACMDGISKDCKLQNAMNYYVQQKSKGMRTVVELQPVTNRSKFH</sequence>
<keyword evidence="5 7" id="KW-0472">Membrane</keyword>
<evidence type="ECO:0000256" key="6">
    <source>
        <dbReference type="SAM" id="MobiDB-lite"/>
    </source>
</evidence>
<feature type="transmembrane region" description="Helical" evidence="7">
    <location>
        <begin position="20"/>
        <end position="48"/>
    </location>
</feature>
<proteinExistence type="inferred from homology"/>
<dbReference type="PANTHER" id="PTHR46641:SF25">
    <property type="entry name" value="CNMAMIDE RECEPTOR-RELATED"/>
    <property type="match status" value="1"/>
</dbReference>
<feature type="transmembrane region" description="Helical" evidence="7">
    <location>
        <begin position="185"/>
        <end position="214"/>
    </location>
</feature>
<dbReference type="InterPro" id="IPR052954">
    <property type="entry name" value="GPCR-Ligand_Int"/>
</dbReference>
<feature type="compositionally biased region" description="Polar residues" evidence="6">
    <location>
        <begin position="255"/>
        <end position="277"/>
    </location>
</feature>
<comment type="similarity">
    <text evidence="2">Belongs to the G-protein coupled receptor 1 family.</text>
</comment>
<feature type="compositionally biased region" description="Polar residues" evidence="6">
    <location>
        <begin position="379"/>
        <end position="418"/>
    </location>
</feature>
<keyword evidence="10" id="KW-1185">Reference proteome</keyword>
<dbReference type="GO" id="GO:0004930">
    <property type="term" value="F:G protein-coupled receptor activity"/>
    <property type="evidence" value="ECO:0007669"/>
    <property type="project" value="InterPro"/>
</dbReference>
<dbReference type="Proteomes" id="UP001381693">
    <property type="component" value="Unassembled WGS sequence"/>
</dbReference>
<dbReference type="EMBL" id="JAXCGZ010013227">
    <property type="protein sequence ID" value="KAK7073272.1"/>
    <property type="molecule type" value="Genomic_DNA"/>
</dbReference>
<evidence type="ECO:0000313" key="10">
    <source>
        <dbReference type="Proteomes" id="UP001381693"/>
    </source>
</evidence>
<comment type="caution">
    <text evidence="9">The sequence shown here is derived from an EMBL/GenBank/DDBJ whole genome shotgun (WGS) entry which is preliminary data.</text>
</comment>
<dbReference type="InterPro" id="IPR017452">
    <property type="entry name" value="GPCR_Rhodpsn_7TM"/>
</dbReference>
<evidence type="ECO:0000256" key="7">
    <source>
        <dbReference type="SAM" id="Phobius"/>
    </source>
</evidence>
<feature type="transmembrane region" description="Helical" evidence="7">
    <location>
        <begin position="145"/>
        <end position="165"/>
    </location>
</feature>
<dbReference type="PRINTS" id="PR00237">
    <property type="entry name" value="GPCRRHODOPSN"/>
</dbReference>
<keyword evidence="3 7" id="KW-0812">Transmembrane</keyword>
<reference evidence="9 10" key="1">
    <citation type="submission" date="2023-11" db="EMBL/GenBank/DDBJ databases">
        <title>Halocaridina rubra genome assembly.</title>
        <authorList>
            <person name="Smith C."/>
        </authorList>
    </citation>
    <scope>NUCLEOTIDE SEQUENCE [LARGE SCALE GENOMIC DNA]</scope>
    <source>
        <strain evidence="9">EP-1</strain>
        <tissue evidence="9">Whole</tissue>
    </source>
</reference>
<keyword evidence="9" id="KW-0675">Receptor</keyword>
<dbReference type="PANTHER" id="PTHR46641">
    <property type="entry name" value="FMRFAMIDE RECEPTOR-RELATED"/>
    <property type="match status" value="1"/>
</dbReference>
<comment type="subcellular location">
    <subcellularLocation>
        <location evidence="1">Membrane</location>
    </subcellularLocation>
</comment>
<dbReference type="PROSITE" id="PS50262">
    <property type="entry name" value="G_PROTEIN_RECEP_F1_2"/>
    <property type="match status" value="1"/>
</dbReference>
<organism evidence="9 10">
    <name type="scientific">Halocaridina rubra</name>
    <name type="common">Hawaiian red shrimp</name>
    <dbReference type="NCBI Taxonomy" id="373956"/>
    <lineage>
        <taxon>Eukaryota</taxon>
        <taxon>Metazoa</taxon>
        <taxon>Ecdysozoa</taxon>
        <taxon>Arthropoda</taxon>
        <taxon>Crustacea</taxon>
        <taxon>Multicrustacea</taxon>
        <taxon>Malacostraca</taxon>
        <taxon>Eumalacostraca</taxon>
        <taxon>Eucarida</taxon>
        <taxon>Decapoda</taxon>
        <taxon>Pleocyemata</taxon>
        <taxon>Caridea</taxon>
        <taxon>Atyoidea</taxon>
        <taxon>Atyidae</taxon>
        <taxon>Halocaridina</taxon>
    </lineage>
</organism>
<feature type="transmembrane region" description="Helical" evidence="7">
    <location>
        <begin position="103"/>
        <end position="124"/>
    </location>
</feature>
<keyword evidence="4 7" id="KW-1133">Transmembrane helix</keyword>
<feature type="region of interest" description="Disordered" evidence="6">
    <location>
        <begin position="451"/>
        <end position="500"/>
    </location>
</feature>
<protein>
    <submittedName>
        <fullName evidence="9">7 transmembrane receptor (Rhodopsin)</fullName>
    </submittedName>
</protein>
<feature type="compositionally biased region" description="Basic and acidic residues" evidence="6">
    <location>
        <begin position="424"/>
        <end position="433"/>
    </location>
</feature>
<accession>A0AAN8WWA2</accession>
<feature type="region of interest" description="Disordered" evidence="6">
    <location>
        <begin position="363"/>
        <end position="433"/>
    </location>
</feature>
<feature type="domain" description="G-protein coupled receptors family 1 profile" evidence="8">
    <location>
        <begin position="40"/>
        <end position="218"/>
    </location>
</feature>
<dbReference type="AlphaFoldDB" id="A0AAN8WWA2"/>
<dbReference type="SUPFAM" id="SSF81321">
    <property type="entry name" value="Family A G protein-coupled receptor-like"/>
    <property type="match status" value="1"/>
</dbReference>
<dbReference type="CDD" id="cd14978">
    <property type="entry name" value="7tmA_FMRFamide_R-like"/>
    <property type="match status" value="1"/>
</dbReference>
<feature type="region of interest" description="Disordered" evidence="6">
    <location>
        <begin position="229"/>
        <end position="298"/>
    </location>
</feature>
<gene>
    <name evidence="9" type="primary">OR1L8_1</name>
    <name evidence="9" type="ORF">SK128_004993</name>
</gene>
<dbReference type="Pfam" id="PF00001">
    <property type="entry name" value="7tm_1"/>
    <property type="match status" value="1"/>
</dbReference>
<evidence type="ECO:0000256" key="1">
    <source>
        <dbReference type="ARBA" id="ARBA00004370"/>
    </source>
</evidence>
<dbReference type="GO" id="GO:0016020">
    <property type="term" value="C:membrane"/>
    <property type="evidence" value="ECO:0007669"/>
    <property type="project" value="UniProtKB-SubCell"/>
</dbReference>
<evidence type="ECO:0000313" key="9">
    <source>
        <dbReference type="EMBL" id="KAK7073272.1"/>
    </source>
</evidence>
<dbReference type="Gene3D" id="1.20.1070.10">
    <property type="entry name" value="Rhodopsin 7-helix transmembrane proteins"/>
    <property type="match status" value="1"/>
</dbReference>
<dbReference type="InterPro" id="IPR000276">
    <property type="entry name" value="GPCR_Rhodpsn"/>
</dbReference>
<evidence type="ECO:0000256" key="2">
    <source>
        <dbReference type="ARBA" id="ARBA00010663"/>
    </source>
</evidence>